<evidence type="ECO:0000256" key="1">
    <source>
        <dbReference type="SAM" id="MobiDB-lite"/>
    </source>
</evidence>
<dbReference type="AlphaFoldDB" id="A0AAP0E713"/>
<accession>A0AAP0E713</accession>
<dbReference type="Proteomes" id="UP001420932">
    <property type="component" value="Unassembled WGS sequence"/>
</dbReference>
<keyword evidence="3" id="KW-1185">Reference proteome</keyword>
<comment type="caution">
    <text evidence="2">The sequence shown here is derived from an EMBL/GenBank/DDBJ whole genome shotgun (WGS) entry which is preliminary data.</text>
</comment>
<protein>
    <submittedName>
        <fullName evidence="2">Uncharacterized protein</fullName>
    </submittedName>
</protein>
<reference evidence="2 3" key="1">
    <citation type="submission" date="2024-01" db="EMBL/GenBank/DDBJ databases">
        <title>Genome assemblies of Stephania.</title>
        <authorList>
            <person name="Yang L."/>
        </authorList>
    </citation>
    <scope>NUCLEOTIDE SEQUENCE [LARGE SCALE GENOMIC DNA]</scope>
    <source>
        <strain evidence="2">YNDBR</strain>
        <tissue evidence="2">Leaf</tissue>
    </source>
</reference>
<feature type="compositionally biased region" description="Basic and acidic residues" evidence="1">
    <location>
        <begin position="155"/>
        <end position="164"/>
    </location>
</feature>
<evidence type="ECO:0000313" key="3">
    <source>
        <dbReference type="Proteomes" id="UP001420932"/>
    </source>
</evidence>
<sequence>MDSTYPRVRVRVAPEEDLIEELEKGNGGLDLVMGFDSSSLNGNDFNSDSPPSIARVPKNYVPGLATPPVPSCKGDGNNKTVVEESRPNIRASSVPRPRAVLSSPDNDEIIGKRKQLSQDRSSLLKRRSPGPNTIINGKISSSCVKSKTTTNVKSSLKEKTDSKNHLKGKPTPRINKTEGVA</sequence>
<dbReference type="PANTHER" id="PTHR38932">
    <property type="entry name" value="BNAC03G64660D PROTEIN"/>
    <property type="match status" value="1"/>
</dbReference>
<organism evidence="2 3">
    <name type="scientific">Stephania yunnanensis</name>
    <dbReference type="NCBI Taxonomy" id="152371"/>
    <lineage>
        <taxon>Eukaryota</taxon>
        <taxon>Viridiplantae</taxon>
        <taxon>Streptophyta</taxon>
        <taxon>Embryophyta</taxon>
        <taxon>Tracheophyta</taxon>
        <taxon>Spermatophyta</taxon>
        <taxon>Magnoliopsida</taxon>
        <taxon>Ranunculales</taxon>
        <taxon>Menispermaceae</taxon>
        <taxon>Menispermoideae</taxon>
        <taxon>Cissampelideae</taxon>
        <taxon>Stephania</taxon>
    </lineage>
</organism>
<dbReference type="EMBL" id="JBBNAF010000013">
    <property type="protein sequence ID" value="KAK9087761.1"/>
    <property type="molecule type" value="Genomic_DNA"/>
</dbReference>
<name>A0AAP0E713_9MAGN</name>
<dbReference type="PANTHER" id="PTHR38932:SF1">
    <property type="entry name" value="DUF4005 DOMAIN-CONTAINING PROTEIN"/>
    <property type="match status" value="1"/>
</dbReference>
<evidence type="ECO:0000313" key="2">
    <source>
        <dbReference type="EMBL" id="KAK9087761.1"/>
    </source>
</evidence>
<feature type="region of interest" description="Disordered" evidence="1">
    <location>
        <begin position="61"/>
        <end position="181"/>
    </location>
</feature>
<gene>
    <name evidence="2" type="ORF">Syun_030155</name>
</gene>
<proteinExistence type="predicted"/>
<feature type="compositionally biased region" description="Polar residues" evidence="1">
    <location>
        <begin position="130"/>
        <end position="154"/>
    </location>
</feature>